<reference evidence="11" key="1">
    <citation type="journal article" date="2012" name="Bioengineered">
        <title>Additional insights into the genome of the oleaginous model alga Nannochloropsis gaditana.</title>
        <authorList>
            <person name="Jinkerson R.E."/>
            <person name="Radakovits R."/>
            <person name="Posewitz M.C."/>
        </authorList>
    </citation>
    <scope>NUCLEOTIDE SEQUENCE</scope>
    <source>
        <strain evidence="11">CCMP526</strain>
    </source>
</reference>
<organism evidence="11">
    <name type="scientific">Nannochloropsis gaditana (strain CCMP526)</name>
    <name type="common">Green microalga</name>
    <name type="synonym">Microchloropsis gaditana</name>
    <dbReference type="NCBI Taxonomy" id="1093141"/>
    <lineage>
        <taxon>Eukaryota</taxon>
        <taxon>Sar</taxon>
        <taxon>Stramenopiles</taxon>
        <taxon>Ochrophyta</taxon>
        <taxon>Eustigmatophyceae</taxon>
        <taxon>Eustigmatales</taxon>
        <taxon>Monodopsidaceae</taxon>
        <taxon>Nannochloropsis</taxon>
    </lineage>
</organism>
<evidence type="ECO:0000256" key="1">
    <source>
        <dbReference type="ARBA" id="ARBA00001946"/>
    </source>
</evidence>
<feature type="non-terminal residue" evidence="11">
    <location>
        <position position="572"/>
    </location>
</feature>
<keyword evidence="5" id="KW-0479">Metal-binding</keyword>
<dbReference type="HAMAP" id="MF_00692">
    <property type="entry name" value="SelO"/>
    <property type="match status" value="1"/>
</dbReference>
<keyword evidence="8" id="KW-0460">Magnesium</keyword>
<comment type="cofactor">
    <cofactor evidence="1">
        <name>Mg(2+)</name>
        <dbReference type="ChEBI" id="CHEBI:18420"/>
    </cofactor>
</comment>
<feature type="region of interest" description="Disordered" evidence="10">
    <location>
        <begin position="43"/>
        <end position="64"/>
    </location>
</feature>
<dbReference type="InterPro" id="IPR003846">
    <property type="entry name" value="SelO"/>
</dbReference>
<keyword evidence="3" id="KW-0808">Transferase</keyword>
<evidence type="ECO:0000256" key="9">
    <source>
        <dbReference type="ARBA" id="ARBA00031547"/>
    </source>
</evidence>
<evidence type="ECO:0000256" key="5">
    <source>
        <dbReference type="ARBA" id="ARBA00022723"/>
    </source>
</evidence>
<dbReference type="GO" id="GO:0016779">
    <property type="term" value="F:nucleotidyltransferase activity"/>
    <property type="evidence" value="ECO:0007669"/>
    <property type="project" value="UniProtKB-KW"/>
</dbReference>
<sequence length="572" mass="63076">SVASRIGAHRPSVTSFARWSAAFQYFSAHSVFPTMRSEAVRAASDSARQAPGHSIPAASRPQPKTYTLETLPFDNLALRSLPLDPQPENFIRPVPNSVYSRVEPEPLKNPVLVALSPDALTDLLSLDPSELKREEDLAAYLGGNKRLPGSETYAHCYAGHQFGAFSGQLGDGAAISLGEVVGERGERCEIQLKGAGPTPYSRRADGRKVLRSSIREFLCSEAMSFLGVPTTRAGALITSDTLTQRDIFYNGNVINERCSVVTRLAPSFLRFGSFEVVKTQDAYTGRAGPSPGNTELLRELLDFTIQTYFPHLGHLEDNKPDQYLAFYREVVAKTAGLVAAWQAVGFTHGVLNTDNMSVLGLTIDYGPYGFMDFFDPDFIPNGSDNGGRYTYVKQPEICKWNLEKFAEALSLLLPLDRSLPLLSSLYDDEYSRAYFFLMRKKLGLREGGAEGGKEEEELVEKLFKTMEETAADFTMTFVELSRLERDGRNKEEVIKALASHCAPPSVLAASLTKKLRISRPTMPSGQTQQLWALAQQDRGKIAEIFGAENVEAVLRELEGEMAKMRALEKTAG</sequence>
<keyword evidence="4" id="KW-0548">Nucleotidyltransferase</keyword>
<dbReference type="PANTHER" id="PTHR12153">
    <property type="entry name" value="SELENOPROTEIN O"/>
    <property type="match status" value="1"/>
</dbReference>
<evidence type="ECO:0000256" key="3">
    <source>
        <dbReference type="ARBA" id="ARBA00022679"/>
    </source>
</evidence>
<keyword evidence="7" id="KW-0067">ATP-binding</keyword>
<comment type="similarity">
    <text evidence="2">Belongs to the SELO family.</text>
</comment>
<proteinExistence type="evidence at transcript level"/>
<dbReference type="AlphaFoldDB" id="I2CP48"/>
<accession>I2CP48</accession>
<name>I2CP48_NANGC</name>
<evidence type="ECO:0000256" key="6">
    <source>
        <dbReference type="ARBA" id="ARBA00022741"/>
    </source>
</evidence>
<evidence type="ECO:0000256" key="2">
    <source>
        <dbReference type="ARBA" id="ARBA00009747"/>
    </source>
</evidence>
<dbReference type="NCBIfam" id="NF000658">
    <property type="entry name" value="PRK00029.1"/>
    <property type="match status" value="1"/>
</dbReference>
<protein>
    <recommendedName>
        <fullName evidence="9">Selenoprotein O</fullName>
    </recommendedName>
</protein>
<dbReference type="GO" id="GO:0005524">
    <property type="term" value="F:ATP binding"/>
    <property type="evidence" value="ECO:0007669"/>
    <property type="project" value="UniProtKB-KW"/>
</dbReference>
<feature type="non-terminal residue" evidence="11">
    <location>
        <position position="1"/>
    </location>
</feature>
<dbReference type="Pfam" id="PF02696">
    <property type="entry name" value="SelO"/>
    <property type="match status" value="1"/>
</dbReference>
<evidence type="ECO:0000256" key="4">
    <source>
        <dbReference type="ARBA" id="ARBA00022695"/>
    </source>
</evidence>
<evidence type="ECO:0000256" key="10">
    <source>
        <dbReference type="SAM" id="MobiDB-lite"/>
    </source>
</evidence>
<reference evidence="11" key="2">
    <citation type="journal article" date="2012" name="Nat. Commun.">
        <title>Draft genome sequence and genetic transformation of the oleaginous alga Nannochloropis gaditana.</title>
        <authorList>
            <person name="Radakovits R."/>
            <person name="Jinkerson R.E."/>
            <person name="Fuerstenberg S.I."/>
            <person name="Tae H."/>
            <person name="Settlage R.E."/>
            <person name="Boore J.L."/>
            <person name="Posewitz M.C."/>
        </authorList>
    </citation>
    <scope>NUCLEOTIDE SEQUENCE</scope>
    <source>
        <strain evidence="11">CCMP526</strain>
    </source>
</reference>
<gene>
    <name evidence="11" type="ORF">NGATSA_3016700</name>
</gene>
<dbReference type="GO" id="GO:0046872">
    <property type="term" value="F:metal ion binding"/>
    <property type="evidence" value="ECO:0007669"/>
    <property type="project" value="UniProtKB-KW"/>
</dbReference>
<evidence type="ECO:0000256" key="7">
    <source>
        <dbReference type="ARBA" id="ARBA00022840"/>
    </source>
</evidence>
<evidence type="ECO:0000256" key="8">
    <source>
        <dbReference type="ARBA" id="ARBA00022842"/>
    </source>
</evidence>
<dbReference type="PANTHER" id="PTHR12153:SF15">
    <property type="entry name" value="PROTEIN ADENYLYLTRANSFERASE SELO, MITOCHONDRIAL"/>
    <property type="match status" value="1"/>
</dbReference>
<evidence type="ECO:0000313" key="11">
    <source>
        <dbReference type="EMBL" id="AFJ68681.1"/>
    </source>
</evidence>
<dbReference type="EMBL" id="JU964636">
    <property type="protein sequence ID" value="AFJ68681.1"/>
    <property type="molecule type" value="mRNA"/>
</dbReference>
<keyword evidence="6" id="KW-0547">Nucleotide-binding</keyword>